<reference evidence="4 5" key="1">
    <citation type="submission" date="2020-08" db="EMBL/GenBank/DDBJ databases">
        <title>Genome sequence of Phycicoccus endophyticus JCM 31784T.</title>
        <authorList>
            <person name="Hyun D.-W."/>
            <person name="Bae J.-W."/>
        </authorList>
    </citation>
    <scope>NUCLEOTIDE SEQUENCE [LARGE SCALE GENOMIC DNA]</scope>
    <source>
        <strain evidence="4 5">JCM 31784</strain>
    </source>
</reference>
<sequence>MTSAPAVTVRAAHWSDLRALAALETRIFPDDAWTEASWWAELAGRPRREYLVLEAGGALAGYAGLDHGGEVADVMTLAVVPQRRGDGLGRLLLESLEAAAAARGAGHLMLEVRADNAAALALYARGGFEVLTRRRGYYHPGAVDAVVMRKHLAPKGADDA</sequence>
<evidence type="ECO:0000256" key="2">
    <source>
        <dbReference type="ARBA" id="ARBA00023315"/>
    </source>
</evidence>
<dbReference type="Gene3D" id="3.40.630.30">
    <property type="match status" value="1"/>
</dbReference>
<keyword evidence="5" id="KW-1185">Reference proteome</keyword>
<protein>
    <submittedName>
        <fullName evidence="4">Ribosomal protein S18-alanine N-acetyltransferase</fullName>
    </submittedName>
</protein>
<proteinExistence type="predicted"/>
<evidence type="ECO:0000313" key="5">
    <source>
        <dbReference type="Proteomes" id="UP000515976"/>
    </source>
</evidence>
<dbReference type="AlphaFoldDB" id="A0A7G9R2K7"/>
<keyword evidence="2" id="KW-0012">Acyltransferase</keyword>
<dbReference type="KEGG" id="pei:H9L10_01695"/>
<organism evidence="4 5">
    <name type="scientific">Phycicoccus endophyticus</name>
    <dbReference type="NCBI Taxonomy" id="1690220"/>
    <lineage>
        <taxon>Bacteria</taxon>
        <taxon>Bacillati</taxon>
        <taxon>Actinomycetota</taxon>
        <taxon>Actinomycetes</taxon>
        <taxon>Micrococcales</taxon>
        <taxon>Intrasporangiaceae</taxon>
        <taxon>Phycicoccus</taxon>
    </lineage>
</organism>
<name>A0A7G9R2K7_9MICO</name>
<keyword evidence="4" id="KW-0687">Ribonucleoprotein</keyword>
<accession>A0A7G9R2K7</accession>
<dbReference type="InterPro" id="IPR016181">
    <property type="entry name" value="Acyl_CoA_acyltransferase"/>
</dbReference>
<dbReference type="NCBIfam" id="TIGR01575">
    <property type="entry name" value="rimI"/>
    <property type="match status" value="1"/>
</dbReference>
<dbReference type="Proteomes" id="UP000515976">
    <property type="component" value="Chromosome"/>
</dbReference>
<dbReference type="GO" id="GO:0005840">
    <property type="term" value="C:ribosome"/>
    <property type="evidence" value="ECO:0007669"/>
    <property type="project" value="UniProtKB-KW"/>
</dbReference>
<dbReference type="EMBL" id="CP060712">
    <property type="protein sequence ID" value="QNN49832.1"/>
    <property type="molecule type" value="Genomic_DNA"/>
</dbReference>
<evidence type="ECO:0000259" key="3">
    <source>
        <dbReference type="PROSITE" id="PS51186"/>
    </source>
</evidence>
<evidence type="ECO:0000313" key="4">
    <source>
        <dbReference type="EMBL" id="QNN49832.1"/>
    </source>
</evidence>
<keyword evidence="1 4" id="KW-0808">Transferase</keyword>
<dbReference type="InterPro" id="IPR000182">
    <property type="entry name" value="GNAT_dom"/>
</dbReference>
<dbReference type="GO" id="GO:0008080">
    <property type="term" value="F:N-acetyltransferase activity"/>
    <property type="evidence" value="ECO:0007669"/>
    <property type="project" value="InterPro"/>
</dbReference>
<dbReference type="PANTHER" id="PTHR43877">
    <property type="entry name" value="AMINOALKYLPHOSPHONATE N-ACETYLTRANSFERASE-RELATED-RELATED"/>
    <property type="match status" value="1"/>
</dbReference>
<evidence type="ECO:0000256" key="1">
    <source>
        <dbReference type="ARBA" id="ARBA00022679"/>
    </source>
</evidence>
<keyword evidence="4" id="KW-0689">Ribosomal protein</keyword>
<dbReference type="SUPFAM" id="SSF55729">
    <property type="entry name" value="Acyl-CoA N-acyltransferases (Nat)"/>
    <property type="match status" value="1"/>
</dbReference>
<gene>
    <name evidence="4" type="primary">rimI</name>
    <name evidence="4" type="ORF">H9L10_01695</name>
</gene>
<dbReference type="InterPro" id="IPR006464">
    <property type="entry name" value="AcTrfase_RimI/Ard1"/>
</dbReference>
<dbReference type="Pfam" id="PF00583">
    <property type="entry name" value="Acetyltransf_1"/>
    <property type="match status" value="1"/>
</dbReference>
<dbReference type="InterPro" id="IPR050832">
    <property type="entry name" value="Bact_Acetyltransf"/>
</dbReference>
<dbReference type="RefSeq" id="WP_166104589.1">
    <property type="nucleotide sequence ID" value="NZ_BMMY01000004.1"/>
</dbReference>
<feature type="domain" description="N-acetyltransferase" evidence="3">
    <location>
        <begin position="7"/>
        <end position="153"/>
    </location>
</feature>
<dbReference type="PROSITE" id="PS51186">
    <property type="entry name" value="GNAT"/>
    <property type="match status" value="1"/>
</dbReference>